<evidence type="ECO:0000256" key="3">
    <source>
        <dbReference type="ARBA" id="ARBA00022603"/>
    </source>
</evidence>
<dbReference type="InterPro" id="IPR029063">
    <property type="entry name" value="SAM-dependent_MTases_sf"/>
</dbReference>
<dbReference type="InterPro" id="IPR017985">
    <property type="entry name" value="MeTrfase_CN4_CS"/>
</dbReference>
<feature type="domain" description="DNA methylase N-4/N-6" evidence="10">
    <location>
        <begin position="226"/>
        <end position="543"/>
    </location>
</feature>
<feature type="region of interest" description="Disordered" evidence="9">
    <location>
        <begin position="441"/>
        <end position="461"/>
    </location>
</feature>
<keyword evidence="3" id="KW-0489">Methyltransferase</keyword>
<dbReference type="GO" id="GO:0032259">
    <property type="term" value="P:methylation"/>
    <property type="evidence" value="ECO:0007669"/>
    <property type="project" value="UniProtKB-KW"/>
</dbReference>
<evidence type="ECO:0000256" key="4">
    <source>
        <dbReference type="ARBA" id="ARBA00022679"/>
    </source>
</evidence>
<keyword evidence="5" id="KW-0949">S-adenosyl-L-methionine</keyword>
<keyword evidence="6" id="KW-0680">Restriction system</keyword>
<evidence type="ECO:0000256" key="1">
    <source>
        <dbReference type="ARBA" id="ARBA00010203"/>
    </source>
</evidence>
<evidence type="ECO:0000313" key="12">
    <source>
        <dbReference type="Proteomes" id="UP001597185"/>
    </source>
</evidence>
<keyword evidence="7" id="KW-0238">DNA-binding</keyword>
<dbReference type="Pfam" id="PF01555">
    <property type="entry name" value="N6_N4_Mtase"/>
    <property type="match status" value="1"/>
</dbReference>
<evidence type="ECO:0000256" key="6">
    <source>
        <dbReference type="ARBA" id="ARBA00022747"/>
    </source>
</evidence>
<gene>
    <name evidence="11" type="ORF">ACFR9T_07360</name>
</gene>
<dbReference type="Gene3D" id="3.40.50.150">
    <property type="entry name" value="Vaccinia Virus protein VP39"/>
    <property type="match status" value="2"/>
</dbReference>
<sequence>MSTRSPSRDVQYTLRDDGFLFSEAYLTGGNRETAENYLWPVPVFQRLREDTAATIGHSGDVIRPGDILEYCGGDYEEYLLVVAILPTPAKFRPGLEIANSDRILCYSSNSESYRLFLGGAFINLSGNRLDHETGEYVLHEDAAPLIEPSTNIPADVTHPPCPEILPDDGNPSAYAKENYPHTHPPERAIRLTTATAGETKPIGEFTNEIHHGDACEVLATIPTSSVHAWITSPPYYSLRDYDVDGQIGREGSVTEYLESIMAVVNQLMRVTRNDGLGALVVDDAYQGGSVKGIPHRLHQEITKQGFEIVHHAPWTKPNGKPDAATNRYSHRHEHILIIAHDGGDHYFHKQASADPTDVFDFAVGTSDADHDAIYPIGLPKELIRTTVPEKVCPKCGAPYEEQYEVTDIRNLPSDRPQAQRALELASRHDLTDDHLRALRSVGLGHTGQAKRTQSGTGNNTDSVEQLATEAEDALGSYAREFTNPNKELTGHIPSCSCETDTEAKAGIVVDPFFGSGTTGRAAKSLRRRWIGIELNEDYIATAQSRIGVDVSEPDRLTDENQNTLTNFV</sequence>
<organism evidence="11 12">
    <name type="scientific">Halorubrum laminariae</name>
    <dbReference type="NCBI Taxonomy" id="1433523"/>
    <lineage>
        <taxon>Archaea</taxon>
        <taxon>Methanobacteriati</taxon>
        <taxon>Methanobacteriota</taxon>
        <taxon>Stenosarchaea group</taxon>
        <taxon>Halobacteria</taxon>
        <taxon>Halobacteriales</taxon>
        <taxon>Haloferacaceae</taxon>
        <taxon>Halorubrum</taxon>
    </lineage>
</organism>
<comment type="caution">
    <text evidence="11">The sequence shown here is derived from an EMBL/GenBank/DDBJ whole genome shotgun (WGS) entry which is preliminary data.</text>
</comment>
<evidence type="ECO:0000313" key="11">
    <source>
        <dbReference type="EMBL" id="MFD1570409.1"/>
    </source>
</evidence>
<evidence type="ECO:0000256" key="5">
    <source>
        <dbReference type="ARBA" id="ARBA00022691"/>
    </source>
</evidence>
<name>A0ABD6C0I1_9EURY</name>
<dbReference type="SUPFAM" id="SSF53335">
    <property type="entry name" value="S-adenosyl-L-methionine-dependent methyltransferases"/>
    <property type="match status" value="2"/>
</dbReference>
<keyword evidence="4" id="KW-0808">Transferase</keyword>
<dbReference type="GO" id="GO:0015667">
    <property type="term" value="F:site-specific DNA-methyltransferase (cytosine-N4-specific) activity"/>
    <property type="evidence" value="ECO:0007669"/>
    <property type="project" value="UniProtKB-EC"/>
</dbReference>
<dbReference type="EMBL" id="JBHUDB010000002">
    <property type="protein sequence ID" value="MFD1570409.1"/>
    <property type="molecule type" value="Genomic_DNA"/>
</dbReference>
<proteinExistence type="inferred from homology"/>
<evidence type="ECO:0000259" key="10">
    <source>
        <dbReference type="Pfam" id="PF01555"/>
    </source>
</evidence>
<comment type="similarity">
    <text evidence="1">Belongs to the N(4)/N(6)-methyltransferase family. N(4) subfamily.</text>
</comment>
<protein>
    <recommendedName>
        <fullName evidence="2">site-specific DNA-methyltransferase (cytosine-N(4)-specific)</fullName>
        <ecNumber evidence="2">2.1.1.113</ecNumber>
    </recommendedName>
</protein>
<dbReference type="PRINTS" id="PR00508">
    <property type="entry name" value="S21N4MTFRASE"/>
</dbReference>
<dbReference type="Proteomes" id="UP001597185">
    <property type="component" value="Unassembled WGS sequence"/>
</dbReference>
<dbReference type="GO" id="GO:0003677">
    <property type="term" value="F:DNA binding"/>
    <property type="evidence" value="ECO:0007669"/>
    <property type="project" value="UniProtKB-KW"/>
</dbReference>
<evidence type="ECO:0000256" key="8">
    <source>
        <dbReference type="ARBA" id="ARBA00049120"/>
    </source>
</evidence>
<evidence type="ECO:0000256" key="2">
    <source>
        <dbReference type="ARBA" id="ARBA00012185"/>
    </source>
</evidence>
<dbReference type="InterPro" id="IPR001091">
    <property type="entry name" value="RM_Methyltransferase"/>
</dbReference>
<dbReference type="EC" id="2.1.1.113" evidence="2"/>
<dbReference type="AlphaFoldDB" id="A0ABD6C0I1"/>
<evidence type="ECO:0000256" key="7">
    <source>
        <dbReference type="ARBA" id="ARBA00023125"/>
    </source>
</evidence>
<evidence type="ECO:0000256" key="9">
    <source>
        <dbReference type="SAM" id="MobiDB-lite"/>
    </source>
</evidence>
<reference evidence="11 12" key="1">
    <citation type="journal article" date="2019" name="Int. J. Syst. Evol. Microbiol.">
        <title>The Global Catalogue of Microorganisms (GCM) 10K type strain sequencing project: providing services to taxonomists for standard genome sequencing and annotation.</title>
        <authorList>
            <consortium name="The Broad Institute Genomics Platform"/>
            <consortium name="The Broad Institute Genome Sequencing Center for Infectious Disease"/>
            <person name="Wu L."/>
            <person name="Ma J."/>
        </authorList>
    </citation>
    <scope>NUCLEOTIDE SEQUENCE [LARGE SCALE GENOMIC DNA]</scope>
    <source>
        <strain evidence="11 12">CGMCC 1.12689</strain>
    </source>
</reference>
<keyword evidence="12" id="KW-1185">Reference proteome</keyword>
<dbReference type="RefSeq" id="WP_256397124.1">
    <property type="nucleotide sequence ID" value="NZ_JANHDL010000004.1"/>
</dbReference>
<dbReference type="InterPro" id="IPR002941">
    <property type="entry name" value="DNA_methylase_N4/N6"/>
</dbReference>
<dbReference type="GO" id="GO:0009307">
    <property type="term" value="P:DNA restriction-modification system"/>
    <property type="evidence" value="ECO:0007669"/>
    <property type="project" value="UniProtKB-KW"/>
</dbReference>
<feature type="compositionally biased region" description="Polar residues" evidence="9">
    <location>
        <begin position="449"/>
        <end position="461"/>
    </location>
</feature>
<dbReference type="PROSITE" id="PS00093">
    <property type="entry name" value="N4_MTASE"/>
    <property type="match status" value="1"/>
</dbReference>
<accession>A0ABD6C0I1</accession>
<comment type="catalytic activity">
    <reaction evidence="8">
        <text>a 2'-deoxycytidine in DNA + S-adenosyl-L-methionine = an N(4)-methyl-2'-deoxycytidine in DNA + S-adenosyl-L-homocysteine + H(+)</text>
        <dbReference type="Rhea" id="RHEA:16857"/>
        <dbReference type="Rhea" id="RHEA-COMP:11369"/>
        <dbReference type="Rhea" id="RHEA-COMP:13674"/>
        <dbReference type="ChEBI" id="CHEBI:15378"/>
        <dbReference type="ChEBI" id="CHEBI:57856"/>
        <dbReference type="ChEBI" id="CHEBI:59789"/>
        <dbReference type="ChEBI" id="CHEBI:85452"/>
        <dbReference type="ChEBI" id="CHEBI:137933"/>
        <dbReference type="EC" id="2.1.1.113"/>
    </reaction>
</comment>